<evidence type="ECO:0000256" key="1">
    <source>
        <dbReference type="SAM" id="MobiDB-lite"/>
    </source>
</evidence>
<dbReference type="OrthoDB" id="6133115at2759"/>
<gene>
    <name evidence="2" type="ORF">OCU04_007137</name>
</gene>
<proteinExistence type="predicted"/>
<evidence type="ECO:0000313" key="3">
    <source>
        <dbReference type="Proteomes" id="UP001152300"/>
    </source>
</evidence>
<feature type="compositionally biased region" description="Polar residues" evidence="1">
    <location>
        <begin position="77"/>
        <end position="94"/>
    </location>
</feature>
<feature type="region of interest" description="Disordered" evidence="1">
    <location>
        <begin position="76"/>
        <end position="108"/>
    </location>
</feature>
<protein>
    <submittedName>
        <fullName evidence="2">Uncharacterized protein</fullName>
    </submittedName>
</protein>
<dbReference type="EMBL" id="JAPEIS010000007">
    <property type="protein sequence ID" value="KAJ8064829.1"/>
    <property type="molecule type" value="Genomic_DNA"/>
</dbReference>
<reference evidence="2" key="1">
    <citation type="submission" date="2022-11" db="EMBL/GenBank/DDBJ databases">
        <title>Genome Resource of Sclerotinia nivalis Strain SnTB1, a Plant Pathogen Isolated from American Ginseng.</title>
        <authorList>
            <person name="Fan S."/>
        </authorList>
    </citation>
    <scope>NUCLEOTIDE SEQUENCE</scope>
    <source>
        <strain evidence="2">SnTB1</strain>
    </source>
</reference>
<comment type="caution">
    <text evidence="2">The sequence shown here is derived from an EMBL/GenBank/DDBJ whole genome shotgun (WGS) entry which is preliminary data.</text>
</comment>
<dbReference type="AlphaFoldDB" id="A0A9X0AL76"/>
<accession>A0A9X0AL76</accession>
<sequence>MLQSEEPVDKVPATACQLCDEWEATIGDAKHNFKRQFIDGGQPSQPHDTLGQFRRHLGRHMEQLALFALPVDEDTMEASSLSEEGYHGNSSVSNADPEDTGNDLPAGTQSSEILVGSKIFTDMTSHDFSPEIIDGHKPDDETIIETQYLALIQKRGWNKLPSQQL</sequence>
<name>A0A9X0AL76_9HELO</name>
<organism evidence="2 3">
    <name type="scientific">Sclerotinia nivalis</name>
    <dbReference type="NCBI Taxonomy" id="352851"/>
    <lineage>
        <taxon>Eukaryota</taxon>
        <taxon>Fungi</taxon>
        <taxon>Dikarya</taxon>
        <taxon>Ascomycota</taxon>
        <taxon>Pezizomycotina</taxon>
        <taxon>Leotiomycetes</taxon>
        <taxon>Helotiales</taxon>
        <taxon>Sclerotiniaceae</taxon>
        <taxon>Sclerotinia</taxon>
    </lineage>
</organism>
<keyword evidence="3" id="KW-1185">Reference proteome</keyword>
<dbReference type="Proteomes" id="UP001152300">
    <property type="component" value="Unassembled WGS sequence"/>
</dbReference>
<evidence type="ECO:0000313" key="2">
    <source>
        <dbReference type="EMBL" id="KAJ8064829.1"/>
    </source>
</evidence>